<dbReference type="Gene3D" id="3.40.50.300">
    <property type="entry name" value="P-loop containing nucleotide triphosphate hydrolases"/>
    <property type="match status" value="1"/>
</dbReference>
<dbReference type="GeneID" id="93255203"/>
<sequence length="309" mass="34421">MNNPKMSVASIANKQSVTSQAIHKKLKSNDIVLEKLGNKSYIDHITAKSFFNFSFKNKVIAFQIVKGGTGKTTSLFNVCCAASLYGAKILMVDLDPQGNLTDVCNVDAENLPVMIDIVEDNIPVREAIVNVYPGVDLISSRIENVVLDNKLALSKKPLDKLYKRIFKDIKNEYDFIFMDCPPTMGHSVSAVTLYADLLVIPLNPDKFSAKGLSILKNEIENLNNMYDVDIDYKVFLNKYSGNTILSDKAIQTTITKEHEVGKALSTAIKLAQEIPNAIDNEENIFSNFKQSSVRDDYDALAREILDIKI</sequence>
<dbReference type="PANTHER" id="PTHR13696:SF99">
    <property type="entry name" value="COBYRINIC ACID AC-DIAMIDE SYNTHASE"/>
    <property type="match status" value="1"/>
</dbReference>
<dbReference type="PANTHER" id="PTHR13696">
    <property type="entry name" value="P-LOOP CONTAINING NUCLEOSIDE TRIPHOSPHATE HYDROLASE"/>
    <property type="match status" value="1"/>
</dbReference>
<dbReference type="Proteomes" id="UP000701999">
    <property type="component" value="Unassembled WGS sequence"/>
</dbReference>
<evidence type="ECO:0000259" key="1">
    <source>
        <dbReference type="Pfam" id="PF13614"/>
    </source>
</evidence>
<dbReference type="SUPFAM" id="SSF52540">
    <property type="entry name" value="P-loop containing nucleoside triphosphate hydrolases"/>
    <property type="match status" value="1"/>
</dbReference>
<evidence type="ECO:0000313" key="3">
    <source>
        <dbReference type="Proteomes" id="UP000701999"/>
    </source>
</evidence>
<dbReference type="AlphaFoldDB" id="A0A9Q2KR62"/>
<dbReference type="Pfam" id="PF13614">
    <property type="entry name" value="AAA_31"/>
    <property type="match status" value="1"/>
</dbReference>
<keyword evidence="3" id="KW-1185">Reference proteome</keyword>
<protein>
    <submittedName>
        <fullName evidence="2">ParA family protein</fullName>
    </submittedName>
</protein>
<dbReference type="CDD" id="cd02042">
    <property type="entry name" value="ParAB_family"/>
    <property type="match status" value="1"/>
</dbReference>
<dbReference type="RefSeq" id="WP_159184471.1">
    <property type="nucleotide sequence ID" value="NZ_JACVJL010000103.1"/>
</dbReference>
<dbReference type="InterPro" id="IPR027417">
    <property type="entry name" value="P-loop_NTPase"/>
</dbReference>
<accession>A0A9Q2KR62</accession>
<gene>
    <name evidence="2" type="ORF">IB647_08990</name>
</gene>
<comment type="caution">
    <text evidence="2">The sequence shown here is derived from an EMBL/GenBank/DDBJ whole genome shotgun (WGS) entry which is preliminary data.</text>
</comment>
<evidence type="ECO:0000313" key="2">
    <source>
        <dbReference type="EMBL" id="MBK2065715.1"/>
    </source>
</evidence>
<reference evidence="2 3" key="1">
    <citation type="submission" date="2020-09" db="EMBL/GenBank/DDBJ databases">
        <title>Development of specific Francisella tularensis PCR assay based on in-depth characterization of family Francisellaceae.</title>
        <authorList>
            <person name="Ohrman C."/>
            <person name="Sahl J."/>
            <person name="Sjodin A."/>
            <person name="Uneklint I."/>
            <person name="Ballard R."/>
            <person name="Karlsson L."/>
            <person name="Mcdonough R."/>
            <person name="Sundell D."/>
            <person name="Soria K."/>
            <person name="Brindeflk B."/>
            <person name="Vallesi A."/>
            <person name="Ramirez-Paredes J.G."/>
            <person name="Colquhoun D."/>
            <person name="Myrtennas K."/>
            <person name="Birdsell D."/>
            <person name="Johansson A."/>
            <person name="Wagner D."/>
            <person name="Forsman M."/>
        </authorList>
    </citation>
    <scope>NUCLEOTIDE SEQUENCE [LARGE SCALE GENOMIC DNA]</scope>
    <source>
        <strain evidence="2 3">FSC1140</strain>
    </source>
</reference>
<name>A0A9Q2KR62_9GAMM</name>
<feature type="domain" description="AAA" evidence="1">
    <location>
        <begin position="58"/>
        <end position="227"/>
    </location>
</feature>
<proteinExistence type="predicted"/>
<dbReference type="InterPro" id="IPR050678">
    <property type="entry name" value="DNA_Partitioning_ATPase"/>
</dbReference>
<dbReference type="InterPro" id="IPR025669">
    <property type="entry name" value="AAA_dom"/>
</dbReference>
<dbReference type="EMBL" id="JACVKN010000180">
    <property type="protein sequence ID" value="MBK2065715.1"/>
    <property type="molecule type" value="Genomic_DNA"/>
</dbReference>
<organism evidence="2 3">
    <name type="scientific">Francisella noatunensis</name>
    <dbReference type="NCBI Taxonomy" id="657445"/>
    <lineage>
        <taxon>Bacteria</taxon>
        <taxon>Pseudomonadati</taxon>
        <taxon>Pseudomonadota</taxon>
        <taxon>Gammaproteobacteria</taxon>
        <taxon>Thiotrichales</taxon>
        <taxon>Francisellaceae</taxon>
        <taxon>Francisella</taxon>
    </lineage>
</organism>